<evidence type="ECO:0000256" key="1">
    <source>
        <dbReference type="SAM" id="SignalP"/>
    </source>
</evidence>
<evidence type="ECO:0000313" key="3">
    <source>
        <dbReference type="Proteomes" id="UP001151478"/>
    </source>
</evidence>
<evidence type="ECO:0008006" key="4">
    <source>
        <dbReference type="Google" id="ProtNLM"/>
    </source>
</evidence>
<feature type="signal peptide" evidence="1">
    <location>
        <begin position="1"/>
        <end position="26"/>
    </location>
</feature>
<feature type="chain" id="PRO_5046193333" description="Lipoprotein" evidence="1">
    <location>
        <begin position="27"/>
        <end position="173"/>
    </location>
</feature>
<dbReference type="PROSITE" id="PS51257">
    <property type="entry name" value="PROKAR_LIPOPROTEIN"/>
    <property type="match status" value="1"/>
</dbReference>
<reference evidence="2" key="1">
    <citation type="submission" date="2023-02" db="EMBL/GenBank/DDBJ databases">
        <title>Polaribacter ponticola sp. nov., isolated from seawater.</title>
        <authorList>
            <person name="Baek J.H."/>
            <person name="Kim J.M."/>
            <person name="Choi D.G."/>
            <person name="Jeon C.O."/>
        </authorList>
    </citation>
    <scope>NUCLEOTIDE SEQUENCE</scope>
    <source>
        <strain evidence="2">MSW5</strain>
    </source>
</reference>
<protein>
    <recommendedName>
        <fullName evidence="4">Lipoprotein</fullName>
    </recommendedName>
</protein>
<proteinExistence type="predicted"/>
<gene>
    <name evidence="2" type="ORF">N5A56_001430</name>
</gene>
<keyword evidence="3" id="KW-1185">Reference proteome</keyword>
<dbReference type="RefSeq" id="WP_265724103.1">
    <property type="nucleotide sequence ID" value="NZ_JAOSLC020000002.1"/>
</dbReference>
<accession>A0ABT5S4Z5</accession>
<dbReference type="Proteomes" id="UP001151478">
    <property type="component" value="Unassembled WGS sequence"/>
</dbReference>
<comment type="caution">
    <text evidence="2">The sequence shown here is derived from an EMBL/GenBank/DDBJ whole genome shotgun (WGS) entry which is preliminary data.</text>
</comment>
<evidence type="ECO:0000313" key="2">
    <source>
        <dbReference type="EMBL" id="MDD7913179.1"/>
    </source>
</evidence>
<keyword evidence="1" id="KW-0732">Signal</keyword>
<organism evidence="2 3">
    <name type="scientific">Polaribacter ponticola</name>
    <dbReference type="NCBI Taxonomy" id="2978475"/>
    <lineage>
        <taxon>Bacteria</taxon>
        <taxon>Pseudomonadati</taxon>
        <taxon>Bacteroidota</taxon>
        <taxon>Flavobacteriia</taxon>
        <taxon>Flavobacteriales</taxon>
        <taxon>Flavobacteriaceae</taxon>
    </lineage>
</organism>
<dbReference type="EMBL" id="JAOSLC020000002">
    <property type="protein sequence ID" value="MDD7913179.1"/>
    <property type="molecule type" value="Genomic_DNA"/>
</dbReference>
<name>A0ABT5S4Z5_9FLAO</name>
<sequence>MRKKLTISLNLLIVLFLTITLFSCSSDDDNILGQNDYSNKIDFDGQTYQISGGNFEEGGNNEYSMALFPKGITFNDSNNVINGGDWYLEIELITDDNTIEGTYKCGENVFGYFINNAQFVDDELQPGDIVYEVNQNGTLKINKLGNDYEFIYNAFDNRGVAFTVNYKGALTSL</sequence>